<feature type="modified residue" description="4-aspartylphosphate" evidence="2 3">
    <location>
        <position position="58"/>
    </location>
</feature>
<comment type="PTM">
    <text evidence="2">Phosphorylated. Phosphorylation stimulates the interaction with RpoS and, therefore, the proteolysis of RpoS.</text>
</comment>
<dbReference type="RefSeq" id="WP_101825554.1">
    <property type="nucleotide sequence ID" value="NZ_PJZH01000015.1"/>
</dbReference>
<dbReference type="AlphaFoldDB" id="A0A2N5DZA8"/>
<dbReference type="GO" id="GO:0010468">
    <property type="term" value="P:regulation of gene expression"/>
    <property type="evidence" value="ECO:0007669"/>
    <property type="project" value="UniProtKB-UniRule"/>
</dbReference>
<accession>A0A2N5DZA8</accession>
<evidence type="ECO:0000259" key="4">
    <source>
        <dbReference type="PROSITE" id="PS50110"/>
    </source>
</evidence>
<dbReference type="InterPro" id="IPR001789">
    <property type="entry name" value="Sig_transdc_resp-reg_receiver"/>
</dbReference>
<dbReference type="InterPro" id="IPR036457">
    <property type="entry name" value="PPM-type-like_dom_sf"/>
</dbReference>
<evidence type="ECO:0000256" key="3">
    <source>
        <dbReference type="PROSITE-ProRule" id="PRU00169"/>
    </source>
</evidence>
<dbReference type="PANTHER" id="PTHR43228:SF1">
    <property type="entry name" value="TWO-COMPONENT RESPONSE REGULATOR ARR22"/>
    <property type="match status" value="1"/>
</dbReference>
<organism evidence="5 6">
    <name type="scientific">Chimaeribacter coloradensis</name>
    <dbReference type="NCBI Taxonomy" id="2060068"/>
    <lineage>
        <taxon>Bacteria</taxon>
        <taxon>Pseudomonadati</taxon>
        <taxon>Pseudomonadota</taxon>
        <taxon>Gammaproteobacteria</taxon>
        <taxon>Enterobacterales</taxon>
        <taxon>Yersiniaceae</taxon>
        <taxon>Chimaeribacter</taxon>
    </lineage>
</organism>
<dbReference type="InterPro" id="IPR052048">
    <property type="entry name" value="ST_Response_Regulator"/>
</dbReference>
<dbReference type="GO" id="GO:0000160">
    <property type="term" value="P:phosphorelay signal transduction system"/>
    <property type="evidence" value="ECO:0007669"/>
    <property type="project" value="InterPro"/>
</dbReference>
<comment type="caution">
    <text evidence="5">The sequence shown here is derived from an EMBL/GenBank/DDBJ whole genome shotgun (WGS) entry which is preliminary data.</text>
</comment>
<sequence length="337" mass="36965">MDKPLTSKHILIVEDEAVFRSVLVGYLKTLGATTSEAENGLEALSAVEEVSPDLILCDLAMPEMGGIEFVENLRLQGNKIPVLVISATDNMSDVAQVLRLGVEDVLLKPLTDLNRLREALLACLYPHLFTSQAMEGNDLIQDWSALCQDPAQAAKLLKQLQPPVQQVLAHCRINYRQLTMAEHPGLVLDVAALSPNDLAFYCLDVTRAGENGVLAALLLRAIFNGLLRDHLTNQRQRLPQMSTILKQVNQLLKQAHLEGQFPLLLGYYHAEYKNLILVSAGLHATVNTGENQIQLSNGVPLGTLGATYSNQISQRCAAWQCQVWGAGGRLRLMLSSD</sequence>
<name>A0A2N5DZA8_9GAMM</name>
<evidence type="ECO:0000313" key="5">
    <source>
        <dbReference type="EMBL" id="PLR33086.1"/>
    </source>
</evidence>
<dbReference type="InterPro" id="IPR011006">
    <property type="entry name" value="CheY-like_superfamily"/>
</dbReference>
<dbReference type="Proteomes" id="UP000234503">
    <property type="component" value="Unassembled WGS sequence"/>
</dbReference>
<gene>
    <name evidence="2" type="primary">rssB</name>
    <name evidence="5" type="ORF">CYR32_14240</name>
</gene>
<evidence type="ECO:0000256" key="2">
    <source>
        <dbReference type="HAMAP-Rule" id="MF_00958"/>
    </source>
</evidence>
<dbReference type="PROSITE" id="PS50110">
    <property type="entry name" value="RESPONSE_REGULATORY"/>
    <property type="match status" value="1"/>
</dbReference>
<evidence type="ECO:0000313" key="6">
    <source>
        <dbReference type="Proteomes" id="UP000234503"/>
    </source>
</evidence>
<dbReference type="Gene3D" id="3.40.50.2300">
    <property type="match status" value="1"/>
</dbReference>
<dbReference type="Pfam" id="PF00072">
    <property type="entry name" value="Response_reg"/>
    <property type="match status" value="1"/>
</dbReference>
<proteinExistence type="inferred from homology"/>
<comment type="function">
    <text evidence="2">Regulates the turnover of the sigma S factor (RpoS) by promoting its proteolysis in exponentially growing cells. Acts by binding and delivering RpoS to the ClpXP protease. RssB is not co-degraded with RpoS, but is released from the complex and can initiate a new cycle of RpoS recognition and degradation.</text>
</comment>
<dbReference type="Gene3D" id="3.60.40.10">
    <property type="entry name" value="PPM-type phosphatase domain"/>
    <property type="match status" value="1"/>
</dbReference>
<keyword evidence="1" id="KW-0007">Acetylation</keyword>
<dbReference type="PANTHER" id="PTHR43228">
    <property type="entry name" value="TWO-COMPONENT RESPONSE REGULATOR"/>
    <property type="match status" value="1"/>
</dbReference>
<evidence type="ECO:0000256" key="1">
    <source>
        <dbReference type="ARBA" id="ARBA00022990"/>
    </source>
</evidence>
<dbReference type="EMBL" id="PJZH01000015">
    <property type="protein sequence ID" value="PLR33086.1"/>
    <property type="molecule type" value="Genomic_DNA"/>
</dbReference>
<feature type="domain" description="Response regulatory" evidence="4">
    <location>
        <begin position="9"/>
        <end position="123"/>
    </location>
</feature>
<dbReference type="InterPro" id="IPR028616">
    <property type="entry name" value="RssB"/>
</dbReference>
<dbReference type="GO" id="GO:0045862">
    <property type="term" value="P:positive regulation of proteolysis"/>
    <property type="evidence" value="ECO:0007669"/>
    <property type="project" value="UniProtKB-UniRule"/>
</dbReference>
<keyword evidence="6" id="KW-1185">Reference proteome</keyword>
<comment type="subunit">
    <text evidence="2">Binds to RpoS.</text>
</comment>
<dbReference type="SUPFAM" id="SSF52172">
    <property type="entry name" value="CheY-like"/>
    <property type="match status" value="1"/>
</dbReference>
<protein>
    <recommendedName>
        <fullName evidence="2">Regulator of RpoS</fullName>
    </recommendedName>
</protein>
<comment type="similarity">
    <text evidence="2">Belongs to the RssB family.</text>
</comment>
<reference evidence="5 6" key="1">
    <citation type="submission" date="2017-12" db="EMBL/GenBank/DDBJ databases">
        <title>Characterization of six clinical isolates of Enterochimera gen. nov., a novel genus of the Yersiniaciae family and the three species Enterochimera arupensis sp. nov., Enterochimera coloradensis sp. nov, and Enterochimera californica sp. nov.</title>
        <authorList>
            <person name="Rossi A."/>
            <person name="Fisher M."/>
        </authorList>
    </citation>
    <scope>NUCLEOTIDE SEQUENCE [LARGE SCALE GENOMIC DNA]</scope>
    <source>
        <strain evidence="6">2016-Iso4</strain>
    </source>
</reference>
<dbReference type="SMART" id="SM00448">
    <property type="entry name" value="REC"/>
    <property type="match status" value="1"/>
</dbReference>
<dbReference type="NCBIfam" id="NF007969">
    <property type="entry name" value="PRK10693.1"/>
    <property type="match status" value="1"/>
</dbReference>
<keyword evidence="2 3" id="KW-0597">Phosphoprotein</keyword>
<dbReference type="OrthoDB" id="6399952at2"/>
<dbReference type="HAMAP" id="MF_00958">
    <property type="entry name" value="RssB"/>
    <property type="match status" value="1"/>
</dbReference>
<keyword evidence="2" id="KW-0346">Stress response</keyword>